<organism evidence="2">
    <name type="scientific">Rhizophora mucronata</name>
    <name type="common">Asiatic mangrove</name>
    <dbReference type="NCBI Taxonomy" id="61149"/>
    <lineage>
        <taxon>Eukaryota</taxon>
        <taxon>Viridiplantae</taxon>
        <taxon>Streptophyta</taxon>
        <taxon>Embryophyta</taxon>
        <taxon>Tracheophyta</taxon>
        <taxon>Spermatophyta</taxon>
        <taxon>Magnoliopsida</taxon>
        <taxon>eudicotyledons</taxon>
        <taxon>Gunneridae</taxon>
        <taxon>Pentapetalae</taxon>
        <taxon>rosids</taxon>
        <taxon>fabids</taxon>
        <taxon>Malpighiales</taxon>
        <taxon>Rhizophoraceae</taxon>
        <taxon>Rhizophora</taxon>
    </lineage>
</organism>
<feature type="region of interest" description="Disordered" evidence="1">
    <location>
        <begin position="1"/>
        <end position="21"/>
    </location>
</feature>
<name>A0A2P2K7C5_RHIMU</name>
<evidence type="ECO:0000256" key="1">
    <source>
        <dbReference type="SAM" id="MobiDB-lite"/>
    </source>
</evidence>
<sequence>MQTTSNLPKKHHNQILKHKTHSNYLVRRCKEHYKFLNIHTATLKSIQSPI</sequence>
<dbReference type="EMBL" id="GGEC01021099">
    <property type="protein sequence ID" value="MBX01583.1"/>
    <property type="molecule type" value="Transcribed_RNA"/>
</dbReference>
<protein>
    <submittedName>
        <fullName evidence="2">Uncharacterized protein MANES_08G137200</fullName>
    </submittedName>
</protein>
<proteinExistence type="predicted"/>
<feature type="compositionally biased region" description="Basic residues" evidence="1">
    <location>
        <begin position="8"/>
        <end position="21"/>
    </location>
</feature>
<dbReference type="AlphaFoldDB" id="A0A2P2K7C5"/>
<accession>A0A2P2K7C5</accession>
<evidence type="ECO:0000313" key="2">
    <source>
        <dbReference type="EMBL" id="MBX01583.1"/>
    </source>
</evidence>
<reference evidence="2" key="1">
    <citation type="submission" date="2018-02" db="EMBL/GenBank/DDBJ databases">
        <title>Rhizophora mucronata_Transcriptome.</title>
        <authorList>
            <person name="Meera S.P."/>
            <person name="Sreeshan A."/>
            <person name="Augustine A."/>
        </authorList>
    </citation>
    <scope>NUCLEOTIDE SEQUENCE</scope>
    <source>
        <tissue evidence="2">Leaf</tissue>
    </source>
</reference>